<dbReference type="Gene3D" id="1.20.120.550">
    <property type="entry name" value="Membrane associated eicosanoid/glutathione metabolism-like domain"/>
    <property type="match status" value="1"/>
</dbReference>
<organism evidence="5 6">
    <name type="scientific">Roseateles paludis</name>
    <dbReference type="NCBI Taxonomy" id="3145238"/>
    <lineage>
        <taxon>Bacteria</taxon>
        <taxon>Pseudomonadati</taxon>
        <taxon>Pseudomonadota</taxon>
        <taxon>Betaproteobacteria</taxon>
        <taxon>Burkholderiales</taxon>
        <taxon>Sphaerotilaceae</taxon>
        <taxon>Roseateles</taxon>
    </lineage>
</organism>
<evidence type="ECO:0000313" key="6">
    <source>
        <dbReference type="Proteomes" id="UP001495147"/>
    </source>
</evidence>
<dbReference type="RefSeq" id="WP_347704934.1">
    <property type="nucleotide sequence ID" value="NZ_JBDPZD010000003.1"/>
</dbReference>
<evidence type="ECO:0000313" key="5">
    <source>
        <dbReference type="EMBL" id="MEO3692107.1"/>
    </source>
</evidence>
<dbReference type="EMBL" id="JBDPZD010000003">
    <property type="protein sequence ID" value="MEO3692107.1"/>
    <property type="molecule type" value="Genomic_DNA"/>
</dbReference>
<dbReference type="Proteomes" id="UP001495147">
    <property type="component" value="Unassembled WGS sequence"/>
</dbReference>
<dbReference type="SUPFAM" id="SSF161084">
    <property type="entry name" value="MAPEG domain-like"/>
    <property type="match status" value="1"/>
</dbReference>
<dbReference type="Pfam" id="PF01124">
    <property type="entry name" value="MAPEG"/>
    <property type="match status" value="1"/>
</dbReference>
<keyword evidence="3" id="KW-1133">Transmembrane helix</keyword>
<evidence type="ECO:0000256" key="2">
    <source>
        <dbReference type="ARBA" id="ARBA00022692"/>
    </source>
</evidence>
<reference evidence="5 6" key="1">
    <citation type="submission" date="2024-05" db="EMBL/GenBank/DDBJ databases">
        <title>Roseateles sp. DJS-2-20 16S ribosomal RNA gene Genome sequencing and assembly.</title>
        <authorList>
            <person name="Woo H."/>
        </authorList>
    </citation>
    <scope>NUCLEOTIDE SEQUENCE [LARGE SCALE GENOMIC DNA]</scope>
    <source>
        <strain evidence="5 6">DJS-2-20</strain>
    </source>
</reference>
<evidence type="ECO:0000256" key="1">
    <source>
        <dbReference type="ARBA" id="ARBA00004370"/>
    </source>
</evidence>
<dbReference type="InterPro" id="IPR001129">
    <property type="entry name" value="Membr-assoc_MAPEG"/>
</dbReference>
<dbReference type="InterPro" id="IPR023352">
    <property type="entry name" value="MAPEG-like_dom_sf"/>
</dbReference>
<name>A0ABV0G2Z6_9BURK</name>
<comment type="subcellular location">
    <subcellularLocation>
        <location evidence="1">Membrane</location>
    </subcellularLocation>
</comment>
<dbReference type="PANTHER" id="PTHR35371">
    <property type="entry name" value="INNER MEMBRANE PROTEIN"/>
    <property type="match status" value="1"/>
</dbReference>
<evidence type="ECO:0000256" key="3">
    <source>
        <dbReference type="ARBA" id="ARBA00022989"/>
    </source>
</evidence>
<protein>
    <submittedName>
        <fullName evidence="5">MAPEG family protein</fullName>
    </submittedName>
</protein>
<keyword evidence="2" id="KW-0812">Transmembrane</keyword>
<evidence type="ECO:0000256" key="4">
    <source>
        <dbReference type="ARBA" id="ARBA00023136"/>
    </source>
</evidence>
<proteinExistence type="predicted"/>
<accession>A0ABV0G2Z6</accession>
<keyword evidence="4" id="KW-0472">Membrane</keyword>
<sequence length="130" mass="13691">MSIAHICILIACLLPIVCAGLAKSGGFGKRRRDGGYDNHNPRAWAESLEGWAARANAAQANSFEALPIFIAGVLVAEQAHLGAARVDQLAMAFVACRIAYVAAYLADQATLRSCLWATGLGLSIALFFVG</sequence>
<keyword evidence="6" id="KW-1185">Reference proteome</keyword>
<dbReference type="PANTHER" id="PTHR35371:SF1">
    <property type="entry name" value="BLR7753 PROTEIN"/>
    <property type="match status" value="1"/>
</dbReference>
<comment type="caution">
    <text evidence="5">The sequence shown here is derived from an EMBL/GenBank/DDBJ whole genome shotgun (WGS) entry which is preliminary data.</text>
</comment>
<gene>
    <name evidence="5" type="ORF">ABDJ85_11555</name>
</gene>